<feature type="active site" description="Proton acceptor 1" evidence="5">
    <location>
        <position position="394"/>
    </location>
</feature>
<comment type="caution">
    <text evidence="13">Lacks conserved residue(s) required for the propagation of feature annotation.</text>
</comment>
<dbReference type="Pfam" id="PF01401">
    <property type="entry name" value="Peptidase_M2"/>
    <property type="match status" value="1"/>
</dbReference>
<feature type="disulfide bond" evidence="10 13">
    <location>
        <begin position="362"/>
        <end position="380"/>
    </location>
</feature>
<evidence type="ECO:0000256" key="7">
    <source>
        <dbReference type="PIRSR" id="PIRSR601548-11"/>
    </source>
</evidence>
<sequence length="646" mass="74741">MKSSSYLLLTVTSMCYAVQDDILRLLDGEDVSLDLESFWPSDHSIRSPEDAYSSKSHSAAFLNEINNELRQWKHGLATAEWNYKTNITDHNKDEFTNVATRYEIWRLRQMKEARRFNIDVLPEDLSSKFPCSNCLRSPVMPERRSQLQQIMEGSYGTGQACLTNGTCLALEPEVTHIMSNSRDPELLKEVWLQWRNGVGPSMKKHYVEFISLLNIGAVENGFSDYSQFWKQDLFYNTPELDRMLQKLWTSVRPLYLQLHAYVRRKLTEYYGRNIVGDDGSIPAHLLGNMWAQHWSNIIDIVIPFPEVSREDQIEARLKTHVDVRGMFNMAERFYKSIGFHRMTPTFWKKSMLEKPKGDNVLCQASSFDMFYPGDYRIKMCSDVTYANFKTVHHEMGHIEYFMTYADQPTIFREGANAAFQEAVGDTIGLSVMSATHLKALGFVESDENCLSRESLRILRQKATINSLLHMALEKIAFLPFGILVDTWRWGVMQGAITPENYNRKWWELRLQFQGIRAPVPRSENDFDPGAKYHIPANSNYISYFVSYIQQFQMYKSMCQLSSFRGPLHECDFYGSKTAGNKLRHVMSDGSSVPWQDQLEYLTGSGQVTADAILEYFQPLYEWLILDNSLHKETVGWEGASINWHAQ</sequence>
<dbReference type="GO" id="GO:0008241">
    <property type="term" value="F:peptidyl-dipeptidase activity"/>
    <property type="evidence" value="ECO:0007669"/>
    <property type="project" value="InterPro"/>
</dbReference>
<dbReference type="PROSITE" id="PS52011">
    <property type="entry name" value="PEPTIDASE_M2"/>
    <property type="match status" value="1"/>
</dbReference>
<feature type="disulfide bond" evidence="10">
    <location>
        <begin position="558"/>
        <end position="570"/>
    </location>
</feature>
<feature type="glycosylation site" description="N-linked (GlcNAc...) asparagine; partial" evidence="6">
    <location>
        <position position="164"/>
    </location>
</feature>
<evidence type="ECO:0000256" key="12">
    <source>
        <dbReference type="PIRSR" id="PIRSR601548-8"/>
    </source>
</evidence>
<feature type="disulfide bond" evidence="10">
    <location>
        <begin position="161"/>
        <end position="167"/>
    </location>
</feature>
<protein>
    <recommendedName>
        <fullName evidence="14">Angiotensin-converting enzyme</fullName>
        <ecNumber evidence="14">3.4.-.-</ecNumber>
    </recommendedName>
</protein>
<dbReference type="GO" id="GO:0004180">
    <property type="term" value="F:carboxypeptidase activity"/>
    <property type="evidence" value="ECO:0007669"/>
    <property type="project" value="UniProtKB-KW"/>
</dbReference>
<keyword evidence="14" id="KW-0645">Protease</keyword>
<keyword evidence="4 6" id="KW-0325">Glycoprotein</keyword>
<feature type="binding site" evidence="9">
    <location>
        <position position="393"/>
    </location>
    <ligand>
        <name>Zn(2+)</name>
        <dbReference type="ChEBI" id="CHEBI:29105"/>
        <label>1</label>
        <note>catalytic</note>
    </ligand>
</feature>
<feature type="active site" description="Proton donor 1" evidence="5">
    <location>
        <position position="533"/>
    </location>
</feature>
<feature type="active site" description="Proton acceptor 2" evidence="7">
    <location>
        <position position="394"/>
    </location>
</feature>
<feature type="binding site" evidence="9">
    <location>
        <position position="421"/>
    </location>
    <ligand>
        <name>Zn(2+)</name>
        <dbReference type="ChEBI" id="CHEBI:29105"/>
        <label>1</label>
        <note>catalytic</note>
    </ligand>
</feature>
<evidence type="ECO:0000256" key="9">
    <source>
        <dbReference type="PIRSR" id="PIRSR601548-3"/>
    </source>
</evidence>
<evidence type="ECO:0000256" key="2">
    <source>
        <dbReference type="ARBA" id="ARBA00022729"/>
    </source>
</evidence>
<accession>A0A8S3YX64</accession>
<name>A0A8S3YX64_9EUPU</name>
<keyword evidence="16" id="KW-1185">Reference proteome</keyword>
<dbReference type="PANTHER" id="PTHR10514:SF27">
    <property type="entry name" value="ANGIOTENSIN-CONVERTING ENZYME"/>
    <property type="match status" value="1"/>
</dbReference>
<keyword evidence="14" id="KW-0482">Metalloprotease</keyword>
<feature type="active site" description="Proton donor 2" evidence="7">
    <location>
        <position position="533"/>
    </location>
</feature>
<organism evidence="15 16">
    <name type="scientific">Candidula unifasciata</name>
    <dbReference type="NCBI Taxonomy" id="100452"/>
    <lineage>
        <taxon>Eukaryota</taxon>
        <taxon>Metazoa</taxon>
        <taxon>Spiralia</taxon>
        <taxon>Lophotrochozoa</taxon>
        <taxon>Mollusca</taxon>
        <taxon>Gastropoda</taxon>
        <taxon>Heterobranchia</taxon>
        <taxon>Euthyneura</taxon>
        <taxon>Panpulmonata</taxon>
        <taxon>Eupulmonata</taxon>
        <taxon>Stylommatophora</taxon>
        <taxon>Helicina</taxon>
        <taxon>Helicoidea</taxon>
        <taxon>Geomitridae</taxon>
        <taxon>Candidula</taxon>
    </lineage>
</organism>
<keyword evidence="3 10" id="KW-1015">Disulfide bond</keyword>
<evidence type="ECO:0000313" key="16">
    <source>
        <dbReference type="Proteomes" id="UP000678393"/>
    </source>
</evidence>
<dbReference type="CDD" id="cd06461">
    <property type="entry name" value="M2_ACE"/>
    <property type="match status" value="1"/>
</dbReference>
<evidence type="ECO:0000256" key="8">
    <source>
        <dbReference type="PIRSR" id="PIRSR601548-2"/>
    </source>
</evidence>
<evidence type="ECO:0000256" key="4">
    <source>
        <dbReference type="ARBA" id="ARBA00023180"/>
    </source>
</evidence>
<keyword evidence="2" id="KW-0732">Signal</keyword>
<feature type="glycosylation site" description="N-linked (GlcNAc...) asparagine" evidence="6">
    <location>
        <position position="86"/>
    </location>
</feature>
<keyword evidence="9 14" id="KW-0479">Metal-binding</keyword>
<dbReference type="PANTHER" id="PTHR10514">
    <property type="entry name" value="ANGIOTENSIN-CONVERTING ENZYME"/>
    <property type="match status" value="1"/>
</dbReference>
<reference evidence="15" key="1">
    <citation type="submission" date="2021-04" db="EMBL/GenBank/DDBJ databases">
        <authorList>
            <consortium name="Molecular Ecology Group"/>
        </authorList>
    </citation>
    <scope>NUCLEOTIDE SEQUENCE</scope>
</reference>
<evidence type="ECO:0000313" key="15">
    <source>
        <dbReference type="EMBL" id="CAG5120828.1"/>
    </source>
</evidence>
<evidence type="ECO:0000256" key="13">
    <source>
        <dbReference type="PROSITE-ProRule" id="PRU01355"/>
    </source>
</evidence>
<feature type="binding site" evidence="9">
    <location>
        <position position="397"/>
    </location>
    <ligand>
        <name>Zn(2+)</name>
        <dbReference type="ChEBI" id="CHEBI:29105"/>
        <label>1</label>
        <note>catalytic</note>
    </ligand>
</feature>
<keyword evidence="9 14" id="KW-0862">Zinc</keyword>
<dbReference type="InterPro" id="IPR001548">
    <property type="entry name" value="Peptidase_M2"/>
</dbReference>
<keyword evidence="14" id="KW-0378">Hydrolase</keyword>
<feature type="binding site" evidence="8">
    <location>
        <position position="235"/>
    </location>
    <ligand>
        <name>chloride</name>
        <dbReference type="ChEBI" id="CHEBI:17996"/>
        <label>1</label>
    </ligand>
</feature>
<dbReference type="GO" id="GO:0046872">
    <property type="term" value="F:metal ion binding"/>
    <property type="evidence" value="ECO:0007669"/>
    <property type="project" value="UniProtKB-KW"/>
</dbReference>
<dbReference type="Proteomes" id="UP000678393">
    <property type="component" value="Unassembled WGS sequence"/>
</dbReference>
<feature type="binding site" evidence="12">
    <location>
        <position position="393"/>
    </location>
    <ligand>
        <name>Zn(2+)</name>
        <dbReference type="ChEBI" id="CHEBI:29105"/>
        <label>2</label>
        <note>catalytic</note>
    </ligand>
</feature>
<evidence type="ECO:0000256" key="1">
    <source>
        <dbReference type="ARBA" id="ARBA00008139"/>
    </source>
</evidence>
<feature type="binding site" evidence="12">
    <location>
        <position position="421"/>
    </location>
    <ligand>
        <name>Zn(2+)</name>
        <dbReference type="ChEBI" id="CHEBI:29105"/>
        <label>2</label>
        <note>catalytic</note>
    </ligand>
</feature>
<evidence type="ECO:0000256" key="3">
    <source>
        <dbReference type="ARBA" id="ARBA00023157"/>
    </source>
</evidence>
<evidence type="ECO:0000256" key="6">
    <source>
        <dbReference type="PIRSR" id="PIRSR601548-10"/>
    </source>
</evidence>
<proteinExistence type="inferred from homology"/>
<dbReference type="AlphaFoldDB" id="A0A8S3YX64"/>
<feature type="binding site" evidence="12">
    <location>
        <position position="397"/>
    </location>
    <ligand>
        <name>Zn(2+)</name>
        <dbReference type="ChEBI" id="CHEBI:29105"/>
        <label>2</label>
        <note>catalytic</note>
    </ligand>
</feature>
<dbReference type="SUPFAM" id="SSF55486">
    <property type="entry name" value="Metalloproteases ('zincins'), catalytic domain"/>
    <property type="match status" value="1"/>
</dbReference>
<dbReference type="OrthoDB" id="10029630at2759"/>
<dbReference type="PRINTS" id="PR00791">
    <property type="entry name" value="PEPDIPTASEA"/>
</dbReference>
<feature type="glycosylation site" description="N-linked (GlcNAc...) asparagine" evidence="11">
    <location>
        <position position="164"/>
    </location>
</feature>
<dbReference type="EMBL" id="CAJHNH020000971">
    <property type="protein sequence ID" value="CAG5120828.1"/>
    <property type="molecule type" value="Genomic_DNA"/>
</dbReference>
<dbReference type="EC" id="3.4.-.-" evidence="14"/>
<gene>
    <name evidence="15" type="ORF">CUNI_LOCUS6386</name>
</gene>
<comment type="caution">
    <text evidence="15">The sequence shown here is derived from an EMBL/GenBank/DDBJ whole genome shotgun (WGS) entry which is preliminary data.</text>
</comment>
<evidence type="ECO:0000256" key="14">
    <source>
        <dbReference type="RuleBase" id="RU361144"/>
    </source>
</evidence>
<evidence type="ECO:0000256" key="11">
    <source>
        <dbReference type="PIRSR" id="PIRSR601548-5"/>
    </source>
</evidence>
<evidence type="ECO:0000256" key="5">
    <source>
        <dbReference type="PIRSR" id="PIRSR601548-1"/>
    </source>
</evidence>
<comment type="cofactor">
    <cofactor evidence="14">
        <name>Zn(2+)</name>
        <dbReference type="ChEBI" id="CHEBI:29105"/>
    </cofactor>
    <text evidence="14">Binds 1 zinc ion per subunit.</text>
</comment>
<dbReference type="GO" id="GO:0016020">
    <property type="term" value="C:membrane"/>
    <property type="evidence" value="ECO:0007669"/>
    <property type="project" value="InterPro"/>
</dbReference>
<dbReference type="GO" id="GO:0008237">
    <property type="term" value="F:metallopeptidase activity"/>
    <property type="evidence" value="ECO:0007669"/>
    <property type="project" value="UniProtKB-KW"/>
</dbReference>
<keyword evidence="14" id="KW-0121">Carboxypeptidase</keyword>
<evidence type="ECO:0000256" key="10">
    <source>
        <dbReference type="PIRSR" id="PIRSR601548-4"/>
    </source>
</evidence>
<dbReference type="Gene3D" id="1.10.1370.30">
    <property type="match status" value="1"/>
</dbReference>
<dbReference type="GO" id="GO:0006508">
    <property type="term" value="P:proteolysis"/>
    <property type="evidence" value="ECO:0007669"/>
    <property type="project" value="UniProtKB-KW"/>
</dbReference>
<comment type="similarity">
    <text evidence="1 13 14">Belongs to the peptidase M2 family.</text>
</comment>